<dbReference type="Gene3D" id="2.40.70.10">
    <property type="entry name" value="Acid Proteases"/>
    <property type="match status" value="1"/>
</dbReference>
<protein>
    <submittedName>
        <fullName evidence="2">THUMP domain-containing protein</fullName>
    </submittedName>
</protein>
<evidence type="ECO:0000313" key="2">
    <source>
        <dbReference type="WBParaSite" id="SVE_1198800.1"/>
    </source>
</evidence>
<name>A0A0K0FQQ8_STRVS</name>
<organism evidence="1 2">
    <name type="scientific">Strongyloides venezuelensis</name>
    <name type="common">Threadworm</name>
    <dbReference type="NCBI Taxonomy" id="75913"/>
    <lineage>
        <taxon>Eukaryota</taxon>
        <taxon>Metazoa</taxon>
        <taxon>Ecdysozoa</taxon>
        <taxon>Nematoda</taxon>
        <taxon>Chromadorea</taxon>
        <taxon>Rhabditida</taxon>
        <taxon>Tylenchina</taxon>
        <taxon>Panagrolaimomorpha</taxon>
        <taxon>Strongyloidoidea</taxon>
        <taxon>Strongyloididae</taxon>
        <taxon>Strongyloides</taxon>
    </lineage>
</organism>
<dbReference type="InterPro" id="IPR021109">
    <property type="entry name" value="Peptidase_aspartic_dom_sf"/>
</dbReference>
<reference evidence="1" key="1">
    <citation type="submission" date="2014-07" db="EMBL/GenBank/DDBJ databases">
        <authorList>
            <person name="Martin A.A"/>
            <person name="De Silva N."/>
        </authorList>
    </citation>
    <scope>NUCLEOTIDE SEQUENCE</scope>
</reference>
<sequence length="102" mass="11666">MLVDDRSTKAVVRYSVAKVLRFKLEKVKRAILANGTSWECLVSIKVRFKFPGNIICDVLAWVAKDNELKEMIIGSDVLRVVKAVVSYYSETLQFCDREVKHS</sequence>
<reference evidence="2" key="2">
    <citation type="submission" date="2015-08" db="UniProtKB">
        <authorList>
            <consortium name="WormBaseParasite"/>
        </authorList>
    </citation>
    <scope>IDENTIFICATION</scope>
</reference>
<proteinExistence type="predicted"/>
<keyword evidence="1" id="KW-1185">Reference proteome</keyword>
<dbReference type="Proteomes" id="UP000035680">
    <property type="component" value="Unassembled WGS sequence"/>
</dbReference>
<accession>A0A0K0FQQ8</accession>
<dbReference type="WBParaSite" id="SVE_1198800.1">
    <property type="protein sequence ID" value="SVE_1198800.1"/>
    <property type="gene ID" value="SVE_1198800"/>
</dbReference>
<dbReference type="AlphaFoldDB" id="A0A0K0FQQ8"/>
<evidence type="ECO:0000313" key="1">
    <source>
        <dbReference type="Proteomes" id="UP000035680"/>
    </source>
</evidence>